<dbReference type="EMBL" id="WOWR01000013">
    <property type="protein sequence ID" value="KAF0254591.1"/>
    <property type="molecule type" value="Genomic_DNA"/>
</dbReference>
<reference evidence="2 3" key="1">
    <citation type="submission" date="2019-12" db="EMBL/GenBank/DDBJ databases">
        <authorList>
            <person name="Woiski C."/>
        </authorList>
    </citation>
    <scope>NUCLEOTIDE SEQUENCE [LARGE SCALE GENOMIC DNA]</scope>
    <source>
        <strain evidence="2 3">BOE100</strain>
    </source>
</reference>
<comment type="caution">
    <text evidence="2">The sequence shown here is derived from an EMBL/GenBank/DDBJ whole genome shotgun (WGS) entry which is preliminary data.</text>
</comment>
<sequence length="70" mass="7764">MKVSSADPQSPWQRGTNENSDFETVAGRSRKDEAALERGSPVQQHGLNVSLLPYPIRLWLSDLAAELTQI</sequence>
<proteinExistence type="predicted"/>
<organism evidence="2 3">
    <name type="scientific">Pseudomonas putida</name>
    <name type="common">Arthrobacter siderocapsulatus</name>
    <dbReference type="NCBI Taxonomy" id="303"/>
    <lineage>
        <taxon>Bacteria</taxon>
        <taxon>Pseudomonadati</taxon>
        <taxon>Pseudomonadota</taxon>
        <taxon>Gammaproteobacteria</taxon>
        <taxon>Pseudomonadales</taxon>
        <taxon>Pseudomonadaceae</taxon>
        <taxon>Pseudomonas</taxon>
    </lineage>
</organism>
<evidence type="ECO:0000313" key="2">
    <source>
        <dbReference type="EMBL" id="KAF0254591.1"/>
    </source>
</evidence>
<feature type="compositionally biased region" description="Polar residues" evidence="1">
    <location>
        <begin position="1"/>
        <end position="19"/>
    </location>
</feature>
<feature type="region of interest" description="Disordered" evidence="1">
    <location>
        <begin position="1"/>
        <end position="42"/>
    </location>
</feature>
<name>A0A7V8EGU4_PSEPU</name>
<evidence type="ECO:0000313" key="3">
    <source>
        <dbReference type="Proteomes" id="UP000442695"/>
    </source>
</evidence>
<protein>
    <submittedName>
        <fullName evidence="2">Uncharacterized protein</fullName>
    </submittedName>
</protein>
<gene>
    <name evidence="2" type="ORF">GN299_12870</name>
</gene>
<accession>A0A7V8EGU4</accession>
<dbReference type="AlphaFoldDB" id="A0A7V8EGU4"/>
<evidence type="ECO:0000256" key="1">
    <source>
        <dbReference type="SAM" id="MobiDB-lite"/>
    </source>
</evidence>
<dbReference type="Proteomes" id="UP000442695">
    <property type="component" value="Unassembled WGS sequence"/>
</dbReference>